<dbReference type="Proteomes" id="UP001165085">
    <property type="component" value="Unassembled WGS sequence"/>
</dbReference>
<dbReference type="InterPro" id="IPR023389">
    <property type="entry name" value="DOPA-like_sf"/>
</dbReference>
<dbReference type="EMBL" id="BRXY01000073">
    <property type="protein sequence ID" value="GMH61686.1"/>
    <property type="molecule type" value="Genomic_DNA"/>
</dbReference>
<evidence type="ECO:0000313" key="2">
    <source>
        <dbReference type="EMBL" id="GMH61686.1"/>
    </source>
</evidence>
<evidence type="ECO:0000313" key="3">
    <source>
        <dbReference type="Proteomes" id="UP001165085"/>
    </source>
</evidence>
<gene>
    <name evidence="2" type="ORF">TrST_g12998</name>
</gene>
<evidence type="ECO:0008006" key="4">
    <source>
        <dbReference type="Google" id="ProtNLM"/>
    </source>
</evidence>
<dbReference type="InterPro" id="IPR014980">
    <property type="entry name" value="DOPA_dioxygen"/>
</dbReference>
<dbReference type="Pfam" id="PF08883">
    <property type="entry name" value="DOPA_dioxygen"/>
    <property type="match status" value="1"/>
</dbReference>
<accession>A0A9W6ZXN7</accession>
<dbReference type="Gene3D" id="3.30.70.1240">
    <property type="entry name" value="DOPA-like domains"/>
    <property type="match status" value="1"/>
</dbReference>
<sequence length="226" mass="24614">MSTSSLVLSRMLPRIAALLLLLSAPALAKASSDPDYFPQGGAQYFTTHSTLAPLDGDSHNNDGFGDEPALEYHFHVYFFQNNEASTADANRLRQGIVDAVGRGEFVAVCHGVDETVLPGFNSTDDVPPVNMGPRGPHPAGSYEVWVPQEHLGMATSFMMLNRGENSVLLHPLTRHCVEDHTGRVMWMGAPFNIDRTVLAFDEESCDSPQYEELGLGYSGKGVSSTW</sequence>
<organism evidence="2 3">
    <name type="scientific">Triparma strigata</name>
    <dbReference type="NCBI Taxonomy" id="1606541"/>
    <lineage>
        <taxon>Eukaryota</taxon>
        <taxon>Sar</taxon>
        <taxon>Stramenopiles</taxon>
        <taxon>Ochrophyta</taxon>
        <taxon>Bolidophyceae</taxon>
        <taxon>Parmales</taxon>
        <taxon>Triparmaceae</taxon>
        <taxon>Triparma</taxon>
    </lineage>
</organism>
<proteinExistence type="predicted"/>
<dbReference type="SUPFAM" id="SSF143410">
    <property type="entry name" value="DOPA-like"/>
    <property type="match status" value="1"/>
</dbReference>
<evidence type="ECO:0000256" key="1">
    <source>
        <dbReference type="SAM" id="SignalP"/>
    </source>
</evidence>
<feature type="signal peptide" evidence="1">
    <location>
        <begin position="1"/>
        <end position="30"/>
    </location>
</feature>
<name>A0A9W6ZXN7_9STRA</name>
<dbReference type="AlphaFoldDB" id="A0A9W6ZXN7"/>
<keyword evidence="1" id="KW-0732">Signal</keyword>
<reference evidence="3" key="1">
    <citation type="journal article" date="2023" name="Commun. Biol.">
        <title>Genome analysis of Parmales, the sister group of diatoms, reveals the evolutionary specialization of diatoms from phago-mixotrophs to photoautotrophs.</title>
        <authorList>
            <person name="Ban H."/>
            <person name="Sato S."/>
            <person name="Yoshikawa S."/>
            <person name="Yamada K."/>
            <person name="Nakamura Y."/>
            <person name="Ichinomiya M."/>
            <person name="Sato N."/>
            <person name="Blanc-Mathieu R."/>
            <person name="Endo H."/>
            <person name="Kuwata A."/>
            <person name="Ogata H."/>
        </authorList>
    </citation>
    <scope>NUCLEOTIDE SEQUENCE [LARGE SCALE GENOMIC DNA]</scope>
    <source>
        <strain evidence="3">NIES 3701</strain>
    </source>
</reference>
<dbReference type="OrthoDB" id="9970095at2759"/>
<protein>
    <recommendedName>
        <fullName evidence="4">DOPA 4,5-dioxygenase</fullName>
    </recommendedName>
</protein>
<comment type="caution">
    <text evidence="2">The sequence shown here is derived from an EMBL/GenBank/DDBJ whole genome shotgun (WGS) entry which is preliminary data.</text>
</comment>
<feature type="chain" id="PRO_5040766292" description="DOPA 4,5-dioxygenase" evidence="1">
    <location>
        <begin position="31"/>
        <end position="226"/>
    </location>
</feature>
<keyword evidence="3" id="KW-1185">Reference proteome</keyword>
<dbReference type="PANTHER" id="PTHR36423">
    <property type="entry name" value="AFR070WP"/>
    <property type="match status" value="1"/>
</dbReference>
<dbReference type="PANTHER" id="PTHR36423:SF2">
    <property type="entry name" value="AFR070WP"/>
    <property type="match status" value="1"/>
</dbReference>